<dbReference type="InterPro" id="IPR006674">
    <property type="entry name" value="HD_domain"/>
</dbReference>
<comment type="function">
    <text evidence="5">Catalyzes the dephosphorylation of the nucleoside 5'-monophosphates deoxyadenosine monophosphate (dAMP), deoxycytidine monophosphate (dCMP), deoxyguanosine monophosphate (dGMP) and deoxythymidine monophosphate (dTMP).</text>
</comment>
<dbReference type="Pfam" id="PF13023">
    <property type="entry name" value="HD_3"/>
    <property type="match status" value="1"/>
</dbReference>
<keyword evidence="10" id="KW-0378">Hydrolase</keyword>
<dbReference type="Gene3D" id="1.10.3210.10">
    <property type="entry name" value="Hypothetical protein af1432"/>
    <property type="match status" value="1"/>
</dbReference>
<comment type="caution">
    <text evidence="15">The sequence shown here is derived from an EMBL/GenBank/DDBJ whole genome shotgun (WGS) entry which is preliminary data.</text>
</comment>
<dbReference type="OrthoDB" id="5138418at2759"/>
<evidence type="ECO:0000256" key="8">
    <source>
        <dbReference type="ARBA" id="ARBA00012964"/>
    </source>
</evidence>
<dbReference type="AlphaFoldDB" id="A0A9N9PUU0"/>
<evidence type="ECO:0000256" key="12">
    <source>
        <dbReference type="ARBA" id="ARBA00023285"/>
    </source>
</evidence>
<evidence type="ECO:0000256" key="10">
    <source>
        <dbReference type="ARBA" id="ARBA00022801"/>
    </source>
</evidence>
<dbReference type="EC" id="3.1.3.89" evidence="8"/>
<name>A0A9N9PUU0_9HELO</name>
<feature type="compositionally biased region" description="Polar residues" evidence="13">
    <location>
        <begin position="694"/>
        <end position="724"/>
    </location>
</feature>
<dbReference type="InterPro" id="IPR039356">
    <property type="entry name" value="YfbR/HDDC2"/>
</dbReference>
<organism evidence="15 16">
    <name type="scientific">Hymenoscyphus fraxineus</name>
    <dbReference type="NCBI Taxonomy" id="746836"/>
    <lineage>
        <taxon>Eukaryota</taxon>
        <taxon>Fungi</taxon>
        <taxon>Dikarya</taxon>
        <taxon>Ascomycota</taxon>
        <taxon>Pezizomycotina</taxon>
        <taxon>Leotiomycetes</taxon>
        <taxon>Helotiales</taxon>
        <taxon>Helotiaceae</taxon>
        <taxon>Hymenoscyphus</taxon>
    </lineage>
</organism>
<evidence type="ECO:0000256" key="5">
    <source>
        <dbReference type="ARBA" id="ARBA00004074"/>
    </source>
</evidence>
<dbReference type="FunFam" id="1.10.3210.10:FF:000011">
    <property type="entry name" value="HD domain-containing protein 2"/>
    <property type="match status" value="1"/>
</dbReference>
<dbReference type="InterPro" id="IPR003607">
    <property type="entry name" value="HD/PDEase_dom"/>
</dbReference>
<dbReference type="Proteomes" id="UP000696280">
    <property type="component" value="Unassembled WGS sequence"/>
</dbReference>
<keyword evidence="16" id="KW-1185">Reference proteome</keyword>
<dbReference type="PANTHER" id="PTHR11845:SF13">
    <property type="entry name" value="5'-DEOXYNUCLEOTIDASE HDDC2"/>
    <property type="match status" value="1"/>
</dbReference>
<gene>
    <name evidence="15" type="ORF">HYFRA_00003959</name>
</gene>
<feature type="region of interest" description="Disordered" evidence="13">
    <location>
        <begin position="384"/>
        <end position="463"/>
    </location>
</feature>
<evidence type="ECO:0000256" key="1">
    <source>
        <dbReference type="ARBA" id="ARBA00001638"/>
    </source>
</evidence>
<evidence type="ECO:0000259" key="14">
    <source>
        <dbReference type="SMART" id="SM00471"/>
    </source>
</evidence>
<evidence type="ECO:0000256" key="2">
    <source>
        <dbReference type="ARBA" id="ARBA00001936"/>
    </source>
</evidence>
<comment type="cofactor">
    <cofactor evidence="3">
        <name>Co(2+)</name>
        <dbReference type="ChEBI" id="CHEBI:48828"/>
    </cofactor>
</comment>
<evidence type="ECO:0000313" key="16">
    <source>
        <dbReference type="Proteomes" id="UP000696280"/>
    </source>
</evidence>
<dbReference type="SUPFAM" id="SSF109604">
    <property type="entry name" value="HD-domain/PDEase-like"/>
    <property type="match status" value="1"/>
</dbReference>
<proteinExistence type="inferred from homology"/>
<evidence type="ECO:0000256" key="13">
    <source>
        <dbReference type="SAM" id="MobiDB-lite"/>
    </source>
</evidence>
<feature type="domain" description="HD/PDEase" evidence="14">
    <location>
        <begin position="73"/>
        <end position="196"/>
    </location>
</feature>
<evidence type="ECO:0000256" key="7">
    <source>
        <dbReference type="ARBA" id="ARBA00011738"/>
    </source>
</evidence>
<comment type="catalytic activity">
    <reaction evidence="1">
        <text>a 2'-deoxyribonucleoside 5'-phosphate + H2O = a 2'-deoxyribonucleoside + phosphate</text>
        <dbReference type="Rhea" id="RHEA:36167"/>
        <dbReference type="ChEBI" id="CHEBI:15377"/>
        <dbReference type="ChEBI" id="CHEBI:18274"/>
        <dbReference type="ChEBI" id="CHEBI:43474"/>
        <dbReference type="ChEBI" id="CHEBI:65317"/>
        <dbReference type="EC" id="3.1.3.89"/>
    </reaction>
</comment>
<feature type="compositionally biased region" description="Polar residues" evidence="13">
    <location>
        <begin position="760"/>
        <end position="779"/>
    </location>
</feature>
<evidence type="ECO:0000256" key="4">
    <source>
        <dbReference type="ARBA" id="ARBA00001946"/>
    </source>
</evidence>
<evidence type="ECO:0000256" key="9">
    <source>
        <dbReference type="ARBA" id="ARBA00022723"/>
    </source>
</evidence>
<dbReference type="PANTHER" id="PTHR11845">
    <property type="entry name" value="5'-DEOXYNUCLEOTIDASE HDDC2"/>
    <property type="match status" value="1"/>
</dbReference>
<feature type="compositionally biased region" description="Basic and acidic residues" evidence="13">
    <location>
        <begin position="447"/>
        <end position="461"/>
    </location>
</feature>
<dbReference type="EMBL" id="CAJVRL010000070">
    <property type="protein sequence ID" value="CAG8956570.1"/>
    <property type="molecule type" value="Genomic_DNA"/>
</dbReference>
<keyword evidence="11" id="KW-0460">Magnesium</keyword>
<dbReference type="GO" id="GO:0046872">
    <property type="term" value="F:metal ion binding"/>
    <property type="evidence" value="ECO:0007669"/>
    <property type="project" value="UniProtKB-KW"/>
</dbReference>
<comment type="subunit">
    <text evidence="7">Homodimer.</text>
</comment>
<feature type="compositionally biased region" description="Basic and acidic residues" evidence="13">
    <location>
        <begin position="801"/>
        <end position="811"/>
    </location>
</feature>
<dbReference type="GO" id="GO:0005737">
    <property type="term" value="C:cytoplasm"/>
    <property type="evidence" value="ECO:0007669"/>
    <property type="project" value="TreeGrafter"/>
</dbReference>
<feature type="compositionally biased region" description="Low complexity" evidence="13">
    <location>
        <begin position="414"/>
        <end position="434"/>
    </location>
</feature>
<feature type="compositionally biased region" description="Basic and acidic residues" evidence="13">
    <location>
        <begin position="1"/>
        <end position="15"/>
    </location>
</feature>
<feature type="region of interest" description="Disordered" evidence="13">
    <location>
        <begin position="689"/>
        <end position="811"/>
    </location>
</feature>
<evidence type="ECO:0000313" key="15">
    <source>
        <dbReference type="EMBL" id="CAG8956570.1"/>
    </source>
</evidence>
<protein>
    <recommendedName>
        <fullName evidence="8">5'-deoxynucleotidase</fullName>
        <ecNumber evidence="8">3.1.3.89</ecNumber>
    </recommendedName>
</protein>
<accession>A0A9N9PUU0</accession>
<feature type="region of interest" description="Disordered" evidence="13">
    <location>
        <begin position="626"/>
        <end position="677"/>
    </location>
</feature>
<keyword evidence="12" id="KW-0170">Cobalt</keyword>
<evidence type="ECO:0000256" key="6">
    <source>
        <dbReference type="ARBA" id="ARBA00009999"/>
    </source>
</evidence>
<dbReference type="SMART" id="SM00471">
    <property type="entry name" value="HDc"/>
    <property type="match status" value="1"/>
</dbReference>
<comment type="similarity">
    <text evidence="6">Belongs to the HDDC2 family.</text>
</comment>
<comment type="cofactor">
    <cofactor evidence="2">
        <name>Mn(2+)</name>
        <dbReference type="ChEBI" id="CHEBI:29035"/>
    </cofactor>
</comment>
<evidence type="ECO:0000256" key="11">
    <source>
        <dbReference type="ARBA" id="ARBA00022842"/>
    </source>
</evidence>
<feature type="region of interest" description="Disordered" evidence="13">
    <location>
        <begin position="1"/>
        <end position="23"/>
    </location>
</feature>
<sequence>MTANESDVKVRDDRSATPANGVAEPEWSVEAVVKTLPGGPPETNSTSPVPFFHMLERLKTTKREGWRRFSINQGESISDHMYRMALITMVAPASLSSKLNIPHCTKMALVHDIAEALVGDITPVDGVAKSEKNRRESTTMDYLTDKLLGRVNGGMSGKDIRAVWQEYEDSETMESKFVHDVDKIELVLQMVEYERVHERRLDLGEFTWVASRIVLPEVKEWANDLMKEREAFWAGHPHLTYNAEGKLEQKSGNVIEAKANGSKYCDRAWFGFSYRGIPGLEWTGLAFEDCWVQALECPANRQNSPVAQGKEALERSLTHISTAHRISHIIPNILVLAALTLPPNPRFKRGILLVTDSSDVHVPCGNSFTFVMNYNNSMPMPGAFNLSQHRDQGSRPRISGAHSHIFRPPKTRADSTSSSMYSRSPSAMSLSPALGRSSIPGNRKRSRTEAELPRAPEEDHGWGSTMVNSAEATGAEVCPGSPPPLAHTRYVLAGGMDTPTMKAAQLALTGNGDYMDAGYRRSLGGEEKRMLGTPQYSDLDDSTYLEADSMGRDANGRGRGWISPGNGGWGRTAAQVVGGVVEKVWEFCKYGGAAFRGFHAGGGKGYTVHQAGPVLTYEPDESNFWQQNEKSTWGPPDCGTPLPGQFPDESPNFGYSRPEREDPPAKRRQVSRSSTQDELAKNWVVVAPQIDRAPQSNPPLRSQPSYTLPTASSTTRRPLTSSGRPASRAGFTAARRPLVTRVSHAGSPALTPNRGASFASPRSSPGSKIPRPTSTSMTPSKARKGFDSPAAKEAQRWAALKKKEERDADESIRRLDEQLKAMIREGKEALGTKIEVEMEDDVDLSG</sequence>
<comment type="cofactor">
    <cofactor evidence="4">
        <name>Mg(2+)</name>
        <dbReference type="ChEBI" id="CHEBI:18420"/>
    </cofactor>
</comment>
<dbReference type="GO" id="GO:0002953">
    <property type="term" value="F:5'-deoxynucleotidase activity"/>
    <property type="evidence" value="ECO:0007669"/>
    <property type="project" value="UniProtKB-EC"/>
</dbReference>
<keyword evidence="9" id="KW-0479">Metal-binding</keyword>
<evidence type="ECO:0000256" key="3">
    <source>
        <dbReference type="ARBA" id="ARBA00001941"/>
    </source>
</evidence>
<dbReference type="GO" id="GO:0009159">
    <property type="term" value="P:deoxyribonucleoside monophosphate catabolic process"/>
    <property type="evidence" value="ECO:0007669"/>
    <property type="project" value="UniProtKB-ARBA"/>
</dbReference>
<reference evidence="15" key="1">
    <citation type="submission" date="2021-07" db="EMBL/GenBank/DDBJ databases">
        <authorList>
            <person name="Durling M."/>
        </authorList>
    </citation>
    <scope>NUCLEOTIDE SEQUENCE</scope>
</reference>